<protein>
    <submittedName>
        <fullName evidence="1">Uncharacterized protein</fullName>
    </submittedName>
</protein>
<evidence type="ECO:0000313" key="2">
    <source>
        <dbReference type="Proteomes" id="UP000427906"/>
    </source>
</evidence>
<organism evidence="1 2">
    <name type="scientific">Desulfosarcina alkanivorans</name>
    <dbReference type="NCBI Taxonomy" id="571177"/>
    <lineage>
        <taxon>Bacteria</taxon>
        <taxon>Pseudomonadati</taxon>
        <taxon>Thermodesulfobacteriota</taxon>
        <taxon>Desulfobacteria</taxon>
        <taxon>Desulfobacterales</taxon>
        <taxon>Desulfosarcinaceae</taxon>
        <taxon>Desulfosarcina</taxon>
    </lineage>
</organism>
<sequence length="84" mass="9356">MENIFWLMAGPAEFGFMVVSRLVSHVVGNVSDKWSTLGEDMQAVLVVFQHRLDTLVELCNKVQIAPDSSFFPAKQTVVKTTEAL</sequence>
<keyword evidence="2" id="KW-1185">Reference proteome</keyword>
<dbReference type="KEGG" id="dalk:DSCA_63400"/>
<accession>A0A5K7YVQ5</accession>
<dbReference type="AlphaFoldDB" id="A0A5K7YVQ5"/>
<reference evidence="1 2" key="1">
    <citation type="submission" date="2019-11" db="EMBL/GenBank/DDBJ databases">
        <title>Comparative genomics of hydrocarbon-degrading Desulfosarcina strains.</title>
        <authorList>
            <person name="Watanabe M."/>
            <person name="Kojima H."/>
            <person name="Fukui M."/>
        </authorList>
    </citation>
    <scope>NUCLEOTIDE SEQUENCE [LARGE SCALE GENOMIC DNA]</scope>
    <source>
        <strain evidence="1 2">PL12</strain>
    </source>
</reference>
<evidence type="ECO:0000313" key="1">
    <source>
        <dbReference type="EMBL" id="BBO72410.1"/>
    </source>
</evidence>
<proteinExistence type="predicted"/>
<dbReference type="EMBL" id="AP021874">
    <property type="protein sequence ID" value="BBO72410.1"/>
    <property type="molecule type" value="Genomic_DNA"/>
</dbReference>
<dbReference type="Proteomes" id="UP000427906">
    <property type="component" value="Chromosome"/>
</dbReference>
<name>A0A5K7YVQ5_9BACT</name>
<gene>
    <name evidence="1" type="ORF">DSCA_63400</name>
</gene>